<sequence>MTKTTMRAGVAAAVSVLALTLASCGSDSSGGSGAAPVQIKFDGDYNEKAWEDVRQGGTLTLAINEIAEQQNPDHGDATGYTSTLAGWYLPQVTLMDGKGTVRANPDYLTGMKDEVKDGKTVVTYDIRPEAAFNDGTPIDWRAFETTWKALNGSNPDYIVSATDGFEAIESVVRGENDKQVVVTYNREFPWWFNQFSSVLHPALRDPEVFNKGFLSKLPDQWGAGPYKVGTADFQGGTVTFVPNEKWWGPKGRLDTVTFRQMESQASLNAFKAGEIDATGVADKERLAAARQMGDKVEIRTSMRTANVLLTLNSKAPLLKDVQVRKGIMTGIDRSQMAAIQFNGLDYTEKLPGSFVMFQFQDGYKDIFGDLVSFNPDEARKILDDAGWTVGGDGVREKDGQKLSLKYVLVGDDQGSKALATALQKMLKDIGVDLQVQSRPSSDFAKILETKDFDVFASAFNSGSPDGVAYFGQVYASDSTLNNSGTGTPELDRKIAELQKLPTAKEQIEKSHELEKEGLSTYGIMPWANGPAMSAVKPGLANIGPAAFASVAKENIGWEK</sequence>
<dbReference type="PIRSF" id="PIRSF002741">
    <property type="entry name" value="MppA"/>
    <property type="match status" value="1"/>
</dbReference>
<name>A0A8H9YA46_9CORY</name>
<dbReference type="AlphaFoldDB" id="A0A8H9YA46"/>
<dbReference type="Pfam" id="PF00496">
    <property type="entry name" value="SBP_bac_5"/>
    <property type="match status" value="1"/>
</dbReference>
<evidence type="ECO:0000313" key="3">
    <source>
        <dbReference type="Proteomes" id="UP000612712"/>
    </source>
</evidence>
<dbReference type="GO" id="GO:0015833">
    <property type="term" value="P:peptide transport"/>
    <property type="evidence" value="ECO:0007669"/>
    <property type="project" value="TreeGrafter"/>
</dbReference>
<dbReference type="GeneID" id="60808455"/>
<accession>A0A8H9YA46</accession>
<dbReference type="GO" id="GO:0043190">
    <property type="term" value="C:ATP-binding cassette (ABC) transporter complex"/>
    <property type="evidence" value="ECO:0007669"/>
    <property type="project" value="InterPro"/>
</dbReference>
<dbReference type="RefSeq" id="WP_029158097.1">
    <property type="nucleotide sequence ID" value="NZ_AENJ01000501.1"/>
</dbReference>
<dbReference type="GO" id="GO:0042597">
    <property type="term" value="C:periplasmic space"/>
    <property type="evidence" value="ECO:0007669"/>
    <property type="project" value="UniProtKB-ARBA"/>
</dbReference>
<dbReference type="InterPro" id="IPR000914">
    <property type="entry name" value="SBP_5_dom"/>
</dbReference>
<organism evidence="2 3">
    <name type="scientific">Corynebacterium bovis DSM 20582 = CIP 54.80</name>
    <dbReference type="NCBI Taxonomy" id="927655"/>
    <lineage>
        <taxon>Bacteria</taxon>
        <taxon>Bacillati</taxon>
        <taxon>Actinomycetota</taxon>
        <taxon>Actinomycetes</taxon>
        <taxon>Mycobacteriales</taxon>
        <taxon>Corynebacteriaceae</taxon>
        <taxon>Corynebacterium</taxon>
    </lineage>
</organism>
<dbReference type="InterPro" id="IPR039424">
    <property type="entry name" value="SBP_5"/>
</dbReference>
<dbReference type="CDD" id="cd08501">
    <property type="entry name" value="PBP2_Lpqw"/>
    <property type="match status" value="1"/>
</dbReference>
<dbReference type="InterPro" id="IPR030678">
    <property type="entry name" value="Peptide/Ni-bd"/>
</dbReference>
<protein>
    <submittedName>
        <fullName evidence="2">Peptide/nickel transport system substrate-binding protein</fullName>
    </submittedName>
</protein>
<dbReference type="SUPFAM" id="SSF53850">
    <property type="entry name" value="Periplasmic binding protein-like II"/>
    <property type="match status" value="1"/>
</dbReference>
<dbReference type="EMBL" id="JACHWT010000001">
    <property type="protein sequence ID" value="MBB3114894.1"/>
    <property type="molecule type" value="Genomic_DNA"/>
</dbReference>
<reference evidence="2" key="1">
    <citation type="submission" date="2020-08" db="EMBL/GenBank/DDBJ databases">
        <title>Sequencing the genomes of 1000 actinobacteria strains.</title>
        <authorList>
            <person name="Klenk H.-P."/>
        </authorList>
    </citation>
    <scope>NUCLEOTIDE SEQUENCE</scope>
    <source>
        <strain evidence="2">DSM 20582</strain>
    </source>
</reference>
<comment type="caution">
    <text evidence="2">The sequence shown here is derived from an EMBL/GenBank/DDBJ whole genome shotgun (WGS) entry which is preliminary data.</text>
</comment>
<evidence type="ECO:0000313" key="2">
    <source>
        <dbReference type="EMBL" id="MBB3114894.1"/>
    </source>
</evidence>
<dbReference type="Gene3D" id="3.10.105.10">
    <property type="entry name" value="Dipeptide-binding Protein, Domain 3"/>
    <property type="match status" value="1"/>
</dbReference>
<gene>
    <name evidence="2" type="ORF">FHU32_000082</name>
</gene>
<evidence type="ECO:0000259" key="1">
    <source>
        <dbReference type="Pfam" id="PF00496"/>
    </source>
</evidence>
<dbReference type="PANTHER" id="PTHR30290">
    <property type="entry name" value="PERIPLASMIC BINDING COMPONENT OF ABC TRANSPORTER"/>
    <property type="match status" value="1"/>
</dbReference>
<feature type="domain" description="Solute-binding protein family 5" evidence="1">
    <location>
        <begin position="114"/>
        <end position="477"/>
    </location>
</feature>
<dbReference type="PROSITE" id="PS51257">
    <property type="entry name" value="PROKAR_LIPOPROTEIN"/>
    <property type="match status" value="1"/>
</dbReference>
<dbReference type="GO" id="GO:1904680">
    <property type="term" value="F:peptide transmembrane transporter activity"/>
    <property type="evidence" value="ECO:0007669"/>
    <property type="project" value="TreeGrafter"/>
</dbReference>
<dbReference type="Gene3D" id="3.40.190.10">
    <property type="entry name" value="Periplasmic binding protein-like II"/>
    <property type="match status" value="1"/>
</dbReference>
<dbReference type="Proteomes" id="UP000612712">
    <property type="component" value="Unassembled WGS sequence"/>
</dbReference>
<proteinExistence type="predicted"/>
<dbReference type="PANTHER" id="PTHR30290:SF65">
    <property type="entry name" value="MONOACYL PHOSPHATIDYLINOSITOL TETRAMANNOSIDE-BINDING PROTEIN LPQW-RELATED"/>
    <property type="match status" value="1"/>
</dbReference>